<evidence type="ECO:0000256" key="1">
    <source>
        <dbReference type="SAM" id="SignalP"/>
    </source>
</evidence>
<accession>A0ABU1GQW2</accession>
<keyword evidence="3" id="KW-1185">Reference proteome</keyword>
<comment type="caution">
    <text evidence="2">The sequence shown here is derived from an EMBL/GenBank/DDBJ whole genome shotgun (WGS) entry which is preliminary data.</text>
</comment>
<dbReference type="RefSeq" id="WP_309637665.1">
    <property type="nucleotide sequence ID" value="NZ_JARWAL010000023.1"/>
</dbReference>
<name>A0ABU1GQW2_9GAMM</name>
<dbReference type="Proteomes" id="UP001252270">
    <property type="component" value="Unassembled WGS sequence"/>
</dbReference>
<sequence>MRLKTLLATAIAAAALPLAASAQASCQDDERLYAMGDFLEEQRNGTAEPLRLTAETYLNLTPRAREIIGDNLRLLDASCTAMQVVDGEPPVRVEMPFPVLYNAFESAVLRSDERTANIVINGFRTGPVDSATFMGLLTTPSLDSEVMQRLATSAGINPHRGIGNNCRHETPYIMFADLFVRFGGTVEGYGTTPWLVSGSRPEVTSVGDNQLTREFPRLPNNCEVSKESVLAVATSAGAISIDVGNQGQRHWNNQGRRAVMGPYENWLEAGAPDDARPQSLFD</sequence>
<organism evidence="2 3">
    <name type="scientific">Halomonas mongoliensis</name>
    <dbReference type="NCBI Taxonomy" id="321265"/>
    <lineage>
        <taxon>Bacteria</taxon>
        <taxon>Pseudomonadati</taxon>
        <taxon>Pseudomonadota</taxon>
        <taxon>Gammaproteobacteria</taxon>
        <taxon>Oceanospirillales</taxon>
        <taxon>Halomonadaceae</taxon>
        <taxon>Halomonas</taxon>
    </lineage>
</organism>
<evidence type="ECO:0000313" key="2">
    <source>
        <dbReference type="EMBL" id="MDR5894369.1"/>
    </source>
</evidence>
<feature type="chain" id="PRO_5045410973" evidence="1">
    <location>
        <begin position="25"/>
        <end position="282"/>
    </location>
</feature>
<protein>
    <submittedName>
        <fullName evidence="2">Uncharacterized protein</fullName>
    </submittedName>
</protein>
<gene>
    <name evidence="2" type="ORF">QC820_16390</name>
</gene>
<feature type="signal peptide" evidence="1">
    <location>
        <begin position="1"/>
        <end position="24"/>
    </location>
</feature>
<dbReference type="EMBL" id="JARWAL010000023">
    <property type="protein sequence ID" value="MDR5894369.1"/>
    <property type="molecule type" value="Genomic_DNA"/>
</dbReference>
<keyword evidence="1" id="KW-0732">Signal</keyword>
<reference evidence="2 3" key="1">
    <citation type="submission" date="2023-04" db="EMBL/GenBank/DDBJ databases">
        <title>A long-awaited taxogenomic arrangement of the family Halomonadaceae.</title>
        <authorList>
            <person name="De La Haba R."/>
            <person name="Chuvochina M."/>
            <person name="Wittouck S."/>
            <person name="Arahal D.R."/>
            <person name="Sanchez-Porro C."/>
            <person name="Hugenholtz P."/>
            <person name="Ventosa A."/>
        </authorList>
    </citation>
    <scope>NUCLEOTIDE SEQUENCE [LARGE SCALE GENOMIC DNA]</scope>
    <source>
        <strain evidence="2 3">DSM 17332</strain>
    </source>
</reference>
<proteinExistence type="predicted"/>
<evidence type="ECO:0000313" key="3">
    <source>
        <dbReference type="Proteomes" id="UP001252270"/>
    </source>
</evidence>